<sequence length="102" mass="12015">MDKKDIANMGMIRIDSRHCWKCNEVMTTSGIHKRTSHHAIPKFLKPVRNVEMPVCDKCHKEINAFTVQSMPKLEAVDNLIKNLKLFITKYEKVIKRYEKKDE</sequence>
<evidence type="ECO:0000313" key="1">
    <source>
        <dbReference type="EMBL" id="QJA68183.1"/>
    </source>
</evidence>
<dbReference type="AlphaFoldDB" id="A0A6M3LRX3"/>
<accession>A0A6M3LRX3</accession>
<name>A0A6M3LRX3_9ZZZZ</name>
<evidence type="ECO:0000313" key="2">
    <source>
        <dbReference type="EMBL" id="QJA96909.1"/>
    </source>
</evidence>
<reference evidence="2" key="1">
    <citation type="submission" date="2020-03" db="EMBL/GenBank/DDBJ databases">
        <title>The deep terrestrial virosphere.</title>
        <authorList>
            <person name="Holmfeldt K."/>
            <person name="Nilsson E."/>
            <person name="Simone D."/>
            <person name="Lopez-Fernandez M."/>
            <person name="Wu X."/>
            <person name="de Brujin I."/>
            <person name="Lundin D."/>
            <person name="Andersson A."/>
            <person name="Bertilsson S."/>
            <person name="Dopson M."/>
        </authorList>
    </citation>
    <scope>NUCLEOTIDE SEQUENCE</scope>
    <source>
        <strain evidence="1">MM415A07878</strain>
        <strain evidence="2">MM415B07121</strain>
    </source>
</reference>
<dbReference type="EMBL" id="MT141594">
    <property type="protein sequence ID" value="QJA68183.1"/>
    <property type="molecule type" value="Genomic_DNA"/>
</dbReference>
<dbReference type="EMBL" id="MT143445">
    <property type="protein sequence ID" value="QJA96909.1"/>
    <property type="molecule type" value="Genomic_DNA"/>
</dbReference>
<proteinExistence type="predicted"/>
<organism evidence="2">
    <name type="scientific">viral metagenome</name>
    <dbReference type="NCBI Taxonomy" id="1070528"/>
    <lineage>
        <taxon>unclassified sequences</taxon>
        <taxon>metagenomes</taxon>
        <taxon>organismal metagenomes</taxon>
    </lineage>
</organism>
<gene>
    <name evidence="1" type="ORF">MM415A07878_0006</name>
    <name evidence="2" type="ORF">MM415B07121_0007</name>
</gene>
<protein>
    <submittedName>
        <fullName evidence="2">Uncharacterized protein</fullName>
    </submittedName>
</protein>